<evidence type="ECO:0000313" key="3">
    <source>
        <dbReference type="EMBL" id="CAB4932486.1"/>
    </source>
</evidence>
<accession>A0A6J7IP53</accession>
<sequence>MRSPLKRVGSPKGRRGPRADAEPPRDERTVLQVLLGDLVLAALAGLVYGLLGGDLVASITFGVIVYVIFLFLDLQVRRRQREREQAEARDGAPPEG</sequence>
<evidence type="ECO:0000256" key="2">
    <source>
        <dbReference type="SAM" id="Phobius"/>
    </source>
</evidence>
<proteinExistence type="predicted"/>
<dbReference type="AlphaFoldDB" id="A0A6J7IP53"/>
<name>A0A6J7IP53_9ZZZZ</name>
<keyword evidence="2" id="KW-0812">Transmembrane</keyword>
<feature type="transmembrane region" description="Helical" evidence="2">
    <location>
        <begin position="55"/>
        <end position="74"/>
    </location>
</feature>
<reference evidence="3" key="1">
    <citation type="submission" date="2020-05" db="EMBL/GenBank/DDBJ databases">
        <authorList>
            <person name="Chiriac C."/>
            <person name="Salcher M."/>
            <person name="Ghai R."/>
            <person name="Kavagutti S V."/>
        </authorList>
    </citation>
    <scope>NUCLEOTIDE SEQUENCE</scope>
</reference>
<protein>
    <submittedName>
        <fullName evidence="3">Unannotated protein</fullName>
    </submittedName>
</protein>
<gene>
    <name evidence="3" type="ORF">UFOPK3564_02453</name>
</gene>
<keyword evidence="2" id="KW-1133">Transmembrane helix</keyword>
<feature type="transmembrane region" description="Helical" evidence="2">
    <location>
        <begin position="30"/>
        <end position="49"/>
    </location>
</feature>
<organism evidence="3">
    <name type="scientific">freshwater metagenome</name>
    <dbReference type="NCBI Taxonomy" id="449393"/>
    <lineage>
        <taxon>unclassified sequences</taxon>
        <taxon>metagenomes</taxon>
        <taxon>ecological metagenomes</taxon>
    </lineage>
</organism>
<feature type="region of interest" description="Disordered" evidence="1">
    <location>
        <begin position="1"/>
        <end position="26"/>
    </location>
</feature>
<evidence type="ECO:0000256" key="1">
    <source>
        <dbReference type="SAM" id="MobiDB-lite"/>
    </source>
</evidence>
<dbReference type="EMBL" id="CAFBMK010000173">
    <property type="protein sequence ID" value="CAB4932486.1"/>
    <property type="molecule type" value="Genomic_DNA"/>
</dbReference>
<keyword evidence="2" id="KW-0472">Membrane</keyword>
<feature type="compositionally biased region" description="Basic and acidic residues" evidence="1">
    <location>
        <begin position="17"/>
        <end position="26"/>
    </location>
</feature>